<keyword evidence="6 10" id="KW-0328">Glycosyltransferase</keyword>
<dbReference type="Pfam" id="PF02749">
    <property type="entry name" value="QRPTase_N"/>
    <property type="match status" value="1"/>
</dbReference>
<evidence type="ECO:0000256" key="7">
    <source>
        <dbReference type="ARBA" id="ARBA00022679"/>
    </source>
</evidence>
<comment type="similarity">
    <text evidence="3 10">Belongs to the NadC/ModD family.</text>
</comment>
<evidence type="ECO:0000259" key="12">
    <source>
        <dbReference type="Pfam" id="PF02749"/>
    </source>
</evidence>
<evidence type="ECO:0000256" key="6">
    <source>
        <dbReference type="ARBA" id="ARBA00022676"/>
    </source>
</evidence>
<evidence type="ECO:0000313" key="13">
    <source>
        <dbReference type="EMBL" id="MDQ0167603.1"/>
    </source>
</evidence>
<dbReference type="NCBIfam" id="TIGR00078">
    <property type="entry name" value="nadC"/>
    <property type="match status" value="1"/>
</dbReference>
<dbReference type="Gene3D" id="3.20.20.70">
    <property type="entry name" value="Aldolase class I"/>
    <property type="match status" value="1"/>
</dbReference>
<dbReference type="PIRSF" id="PIRSF006250">
    <property type="entry name" value="NadC_ModD"/>
    <property type="match status" value="1"/>
</dbReference>
<evidence type="ECO:0000256" key="8">
    <source>
        <dbReference type="ARBA" id="ARBA00033102"/>
    </source>
</evidence>
<keyword evidence="5" id="KW-0662">Pyridine nucleotide biosynthesis</keyword>
<evidence type="ECO:0000256" key="10">
    <source>
        <dbReference type="PIRNR" id="PIRNR006250"/>
    </source>
</evidence>
<dbReference type="InterPro" id="IPR022412">
    <property type="entry name" value="Quinolinate_PRibosylTrfase_N"/>
</dbReference>
<dbReference type="Pfam" id="PF01729">
    <property type="entry name" value="QRPTase_C"/>
    <property type="match status" value="1"/>
</dbReference>
<evidence type="ECO:0000313" key="14">
    <source>
        <dbReference type="Proteomes" id="UP001235840"/>
    </source>
</evidence>
<evidence type="ECO:0000256" key="1">
    <source>
        <dbReference type="ARBA" id="ARBA00003237"/>
    </source>
</evidence>
<dbReference type="InterPro" id="IPR013785">
    <property type="entry name" value="Aldolase_TIM"/>
</dbReference>
<dbReference type="Gene3D" id="3.90.1170.20">
    <property type="entry name" value="Quinolinate phosphoribosyl transferase, N-terminal domain"/>
    <property type="match status" value="1"/>
</dbReference>
<comment type="catalytic activity">
    <reaction evidence="9">
        <text>nicotinate beta-D-ribonucleotide + CO2 + diphosphate = quinolinate + 5-phospho-alpha-D-ribose 1-diphosphate + 2 H(+)</text>
        <dbReference type="Rhea" id="RHEA:12733"/>
        <dbReference type="ChEBI" id="CHEBI:15378"/>
        <dbReference type="ChEBI" id="CHEBI:16526"/>
        <dbReference type="ChEBI" id="CHEBI:29959"/>
        <dbReference type="ChEBI" id="CHEBI:33019"/>
        <dbReference type="ChEBI" id="CHEBI:57502"/>
        <dbReference type="ChEBI" id="CHEBI:58017"/>
        <dbReference type="EC" id="2.4.2.19"/>
    </reaction>
</comment>
<name>A0ABT9W2X5_9BACI</name>
<dbReference type="PANTHER" id="PTHR32179:SF3">
    <property type="entry name" value="NICOTINATE-NUCLEOTIDE PYROPHOSPHORYLASE [CARBOXYLATING]"/>
    <property type="match status" value="1"/>
</dbReference>
<feature type="domain" description="Quinolinate phosphoribosyl transferase N-terminal" evidence="12">
    <location>
        <begin position="25"/>
        <end position="107"/>
    </location>
</feature>
<protein>
    <recommendedName>
        <fullName evidence="4">nicotinate-nucleotide diphosphorylase (carboxylating)</fullName>
        <ecNumber evidence="4">2.4.2.19</ecNumber>
    </recommendedName>
    <alternativeName>
        <fullName evidence="8">Quinolinate phosphoribosyltransferase [decarboxylating]</fullName>
    </alternativeName>
</protein>
<dbReference type="SUPFAM" id="SSF51690">
    <property type="entry name" value="Nicotinate/Quinolinate PRTase C-terminal domain-like"/>
    <property type="match status" value="1"/>
</dbReference>
<gene>
    <name evidence="13" type="ORF">J2S11_003528</name>
</gene>
<evidence type="ECO:0000256" key="4">
    <source>
        <dbReference type="ARBA" id="ARBA00011944"/>
    </source>
</evidence>
<evidence type="ECO:0000259" key="11">
    <source>
        <dbReference type="Pfam" id="PF01729"/>
    </source>
</evidence>
<comment type="function">
    <text evidence="1">Involved in the catabolism of quinolinic acid (QA).</text>
</comment>
<dbReference type="GO" id="GO:0004514">
    <property type="term" value="F:nicotinate-nucleotide diphosphorylase (carboxylating) activity"/>
    <property type="evidence" value="ECO:0007669"/>
    <property type="project" value="UniProtKB-EC"/>
</dbReference>
<evidence type="ECO:0000256" key="9">
    <source>
        <dbReference type="ARBA" id="ARBA00047445"/>
    </source>
</evidence>
<comment type="pathway">
    <text evidence="2">Cofactor biosynthesis; NAD(+) biosynthesis; nicotinate D-ribonucleotide from quinolinate: step 1/1.</text>
</comment>
<dbReference type="RefSeq" id="WP_307396649.1">
    <property type="nucleotide sequence ID" value="NZ_BAAADK010000008.1"/>
</dbReference>
<sequence>MLLVNKWRKQIQDWLEEDLGQGDATNALFAEASPIQGWIVAKSSGVVAGLPLVAQVFQELDPTTQLTFHKKDGQRIQFGEALVELKGAPQTLLAGERLALNLLQRLSGIATLTAEYVEQVRDTSVRIVDTRKTTPGLRGLEKYAVRMGGGHNHRLGLYDAAMIKDNHIKAAGGIKRAVELLRKELPHTMKIEVEAESIEQVQEALQVQADIIMLDNMSLEGMKEAVQLIDQRAIVEASGGVNLQTVRGIAETGVDVISVGALTHSVQSLDISMDIGQRKIL</sequence>
<dbReference type="CDD" id="cd01572">
    <property type="entry name" value="QPRTase"/>
    <property type="match status" value="1"/>
</dbReference>
<organism evidence="13 14">
    <name type="scientific">Caldalkalibacillus horti</name>
    <dbReference type="NCBI Taxonomy" id="77523"/>
    <lineage>
        <taxon>Bacteria</taxon>
        <taxon>Bacillati</taxon>
        <taxon>Bacillota</taxon>
        <taxon>Bacilli</taxon>
        <taxon>Bacillales</taxon>
        <taxon>Bacillaceae</taxon>
        <taxon>Caldalkalibacillus</taxon>
    </lineage>
</organism>
<dbReference type="InterPro" id="IPR027277">
    <property type="entry name" value="NadC/ModD"/>
</dbReference>
<dbReference type="InterPro" id="IPR002638">
    <property type="entry name" value="Quinolinate_PRibosylTrfase_C"/>
</dbReference>
<keyword evidence="7 10" id="KW-0808">Transferase</keyword>
<dbReference type="EC" id="2.4.2.19" evidence="4"/>
<dbReference type="InterPro" id="IPR004393">
    <property type="entry name" value="NadC"/>
</dbReference>
<evidence type="ECO:0000256" key="5">
    <source>
        <dbReference type="ARBA" id="ARBA00022642"/>
    </source>
</evidence>
<dbReference type="SUPFAM" id="SSF54675">
    <property type="entry name" value="Nicotinate/Quinolinate PRTase N-terminal domain-like"/>
    <property type="match status" value="1"/>
</dbReference>
<dbReference type="InterPro" id="IPR036068">
    <property type="entry name" value="Nicotinate_pribotase-like_C"/>
</dbReference>
<feature type="domain" description="Quinolinate phosphoribosyl transferase C-terminal" evidence="11">
    <location>
        <begin position="109"/>
        <end position="274"/>
    </location>
</feature>
<dbReference type="Proteomes" id="UP001235840">
    <property type="component" value="Unassembled WGS sequence"/>
</dbReference>
<dbReference type="InterPro" id="IPR037128">
    <property type="entry name" value="Quinolinate_PRibosylTase_N_sf"/>
</dbReference>
<proteinExistence type="inferred from homology"/>
<dbReference type="EMBL" id="JAUSTY010000017">
    <property type="protein sequence ID" value="MDQ0167603.1"/>
    <property type="molecule type" value="Genomic_DNA"/>
</dbReference>
<dbReference type="PANTHER" id="PTHR32179">
    <property type="entry name" value="NICOTINATE-NUCLEOTIDE PYROPHOSPHORYLASE [CARBOXYLATING]"/>
    <property type="match status" value="1"/>
</dbReference>
<evidence type="ECO:0000256" key="2">
    <source>
        <dbReference type="ARBA" id="ARBA00004893"/>
    </source>
</evidence>
<keyword evidence="14" id="KW-1185">Reference proteome</keyword>
<evidence type="ECO:0000256" key="3">
    <source>
        <dbReference type="ARBA" id="ARBA00009400"/>
    </source>
</evidence>
<comment type="caution">
    <text evidence="13">The sequence shown here is derived from an EMBL/GenBank/DDBJ whole genome shotgun (WGS) entry which is preliminary data.</text>
</comment>
<accession>A0ABT9W2X5</accession>
<reference evidence="13 14" key="1">
    <citation type="submission" date="2023-07" db="EMBL/GenBank/DDBJ databases">
        <title>Genomic Encyclopedia of Type Strains, Phase IV (KMG-IV): sequencing the most valuable type-strain genomes for metagenomic binning, comparative biology and taxonomic classification.</title>
        <authorList>
            <person name="Goeker M."/>
        </authorList>
    </citation>
    <scope>NUCLEOTIDE SEQUENCE [LARGE SCALE GENOMIC DNA]</scope>
    <source>
        <strain evidence="13 14">DSM 12751</strain>
    </source>
</reference>